<sequence>MPPPYTNDPFPMSLSEKAILEILFAGATLNDADSEIYWRDHSEWLADLGYQLRPRFLPGWVPSWLNKPDEIPILCEDAWSPPNGTVIDAVRINDGSSVVLKRIDRRRHAHEVRIGEFFTSLGPSKDNHCVPILDKLRDPEDDQTTIIVMPYLRRYNSPKFDTFGEAVEFFRQILEGVQFMHRHNVAHRDCHSLNIMMDGAHLYPHGFHPDINHQWNKADGKPSLFAASHTTRTWKPVKYYLVDFGISRGYSPAQRNGQPLWDRVIIGGDKTAPEHQDGYPDPFPRSIYTWADPFPTDIYYLGNFIRTEFLEGYGMTFAGFHGFDFMKPLVRDMTAYYPAQRPTIDEVVDRFAEIQAGLSSWKLRSRVVDKNEGRWIKFPRVAMHWARRTRSFLARRPSVPVPAE</sequence>
<dbReference type="PANTHER" id="PTHR44167">
    <property type="entry name" value="OVARIAN-SPECIFIC SERINE/THREONINE-PROTEIN KINASE LOK-RELATED"/>
    <property type="match status" value="1"/>
</dbReference>
<keyword evidence="2" id="KW-0418">Kinase</keyword>
<dbReference type="PANTHER" id="PTHR44167:SF24">
    <property type="entry name" value="SERINE_THREONINE-PROTEIN KINASE CHK2"/>
    <property type="match status" value="1"/>
</dbReference>
<dbReference type="EMBL" id="JACAZE010000009">
    <property type="protein sequence ID" value="KAF7305913.1"/>
    <property type="molecule type" value="Genomic_DNA"/>
</dbReference>
<dbReference type="Pfam" id="PF00069">
    <property type="entry name" value="Pkinase"/>
    <property type="match status" value="1"/>
</dbReference>
<dbReference type="InterPro" id="IPR011009">
    <property type="entry name" value="Kinase-like_dom_sf"/>
</dbReference>
<dbReference type="OrthoDB" id="5987198at2759"/>
<feature type="domain" description="Protein kinase" evidence="1">
    <location>
        <begin position="72"/>
        <end position="404"/>
    </location>
</feature>
<dbReference type="Proteomes" id="UP000613580">
    <property type="component" value="Unassembled WGS sequence"/>
</dbReference>
<evidence type="ECO:0000259" key="1">
    <source>
        <dbReference type="PROSITE" id="PS50011"/>
    </source>
</evidence>
<organism evidence="2 3">
    <name type="scientific">Mycena chlorophos</name>
    <name type="common">Agaric fungus</name>
    <name type="synonym">Agaricus chlorophos</name>
    <dbReference type="NCBI Taxonomy" id="658473"/>
    <lineage>
        <taxon>Eukaryota</taxon>
        <taxon>Fungi</taxon>
        <taxon>Dikarya</taxon>
        <taxon>Basidiomycota</taxon>
        <taxon>Agaricomycotina</taxon>
        <taxon>Agaricomycetes</taxon>
        <taxon>Agaricomycetidae</taxon>
        <taxon>Agaricales</taxon>
        <taxon>Marasmiineae</taxon>
        <taxon>Mycenaceae</taxon>
        <taxon>Mycena</taxon>
    </lineage>
</organism>
<reference evidence="2" key="1">
    <citation type="submission" date="2020-05" db="EMBL/GenBank/DDBJ databases">
        <title>Mycena genomes resolve the evolution of fungal bioluminescence.</title>
        <authorList>
            <person name="Tsai I.J."/>
        </authorList>
    </citation>
    <scope>NUCLEOTIDE SEQUENCE</scope>
    <source>
        <strain evidence="2">110903Hualien_Pintung</strain>
    </source>
</reference>
<gene>
    <name evidence="2" type="ORF">HMN09_00745500</name>
</gene>
<name>A0A8H6W8T8_MYCCL</name>
<proteinExistence type="predicted"/>
<accession>A0A8H6W8T8</accession>
<evidence type="ECO:0000313" key="2">
    <source>
        <dbReference type="EMBL" id="KAF7305913.1"/>
    </source>
</evidence>
<dbReference type="AlphaFoldDB" id="A0A8H6W8T8"/>
<dbReference type="SMART" id="SM00220">
    <property type="entry name" value="S_TKc"/>
    <property type="match status" value="1"/>
</dbReference>
<dbReference type="GO" id="GO:0005524">
    <property type="term" value="F:ATP binding"/>
    <property type="evidence" value="ECO:0007669"/>
    <property type="project" value="InterPro"/>
</dbReference>
<protein>
    <submittedName>
        <fullName evidence="2">Protein kinase domain-containing protein</fullName>
    </submittedName>
</protein>
<evidence type="ECO:0000313" key="3">
    <source>
        <dbReference type="Proteomes" id="UP000613580"/>
    </source>
</evidence>
<keyword evidence="3" id="KW-1185">Reference proteome</keyword>
<dbReference type="GO" id="GO:0004672">
    <property type="term" value="F:protein kinase activity"/>
    <property type="evidence" value="ECO:0007669"/>
    <property type="project" value="InterPro"/>
</dbReference>
<dbReference type="InterPro" id="IPR000719">
    <property type="entry name" value="Prot_kinase_dom"/>
</dbReference>
<dbReference type="SUPFAM" id="SSF56112">
    <property type="entry name" value="Protein kinase-like (PK-like)"/>
    <property type="match status" value="1"/>
</dbReference>
<dbReference type="PROSITE" id="PS50011">
    <property type="entry name" value="PROTEIN_KINASE_DOM"/>
    <property type="match status" value="1"/>
</dbReference>
<keyword evidence="2" id="KW-0808">Transferase</keyword>
<comment type="caution">
    <text evidence="2">The sequence shown here is derived from an EMBL/GenBank/DDBJ whole genome shotgun (WGS) entry which is preliminary data.</text>
</comment>
<dbReference type="Gene3D" id="1.10.510.10">
    <property type="entry name" value="Transferase(Phosphotransferase) domain 1"/>
    <property type="match status" value="1"/>
</dbReference>